<gene>
    <name evidence="1" type="ORF">B7R77_18285</name>
</gene>
<comment type="caution">
    <text evidence="1">The sequence shown here is derived from an EMBL/GenBank/DDBJ whole genome shotgun (WGS) entry which is preliminary data.</text>
</comment>
<organism evidence="1 2">
    <name type="scientific">Ralstonia solanacearum K60</name>
    <dbReference type="NCBI Taxonomy" id="1091042"/>
    <lineage>
        <taxon>Bacteria</taxon>
        <taxon>Pseudomonadati</taxon>
        <taxon>Pseudomonadota</taxon>
        <taxon>Betaproteobacteria</taxon>
        <taxon>Burkholderiales</taxon>
        <taxon>Burkholderiaceae</taxon>
        <taxon>Ralstonia</taxon>
        <taxon>Ralstonia solanacearum species complex</taxon>
    </lineage>
</organism>
<name>A0AAP7ZH73_RALSL</name>
<reference evidence="1 2" key="1">
    <citation type="submission" date="2017-04" db="EMBL/GenBank/DDBJ databases">
        <title>Genome Announcement: Closed genomes of Ralstonia solanacearum strains K60, UW551, and UW700.</title>
        <authorList>
            <person name="Hayes M."/>
            <person name="Macintyre A.M."/>
            <person name="Allen C."/>
        </authorList>
    </citation>
    <scope>NUCLEOTIDE SEQUENCE [LARGE SCALE GENOMIC DNA]</scope>
    <source>
        <strain evidence="1 2">UW25</strain>
    </source>
</reference>
<sequence length="73" mass="7736">MRQAVFCWTLTTRDAGFQALPATGPIGLAAPGIAHYVEGTGAQRQHGPSRHRATTGMKTCALKPVSCRSCLQP</sequence>
<protein>
    <submittedName>
        <fullName evidence="1">Uncharacterized protein</fullName>
    </submittedName>
</protein>
<proteinExistence type="predicted"/>
<evidence type="ECO:0000313" key="1">
    <source>
        <dbReference type="EMBL" id="OYQ08959.1"/>
    </source>
</evidence>
<dbReference type="AlphaFoldDB" id="A0AAP7ZH73"/>
<dbReference type="EMBL" id="NCTK01000002">
    <property type="protein sequence ID" value="OYQ08959.1"/>
    <property type="molecule type" value="Genomic_DNA"/>
</dbReference>
<dbReference type="Proteomes" id="UP000216164">
    <property type="component" value="Unassembled WGS sequence"/>
</dbReference>
<accession>A0AAP7ZH73</accession>
<evidence type="ECO:0000313" key="2">
    <source>
        <dbReference type="Proteomes" id="UP000216164"/>
    </source>
</evidence>